<evidence type="ECO:0000313" key="1">
    <source>
        <dbReference type="EMBL" id="KAK9746079.1"/>
    </source>
</evidence>
<dbReference type="EMBL" id="JASPKY010000042">
    <property type="protein sequence ID" value="KAK9746079.1"/>
    <property type="molecule type" value="Genomic_DNA"/>
</dbReference>
<comment type="caution">
    <text evidence="1">The sequence shown here is derived from an EMBL/GenBank/DDBJ whole genome shotgun (WGS) entry which is preliminary data.</text>
</comment>
<gene>
    <name evidence="1" type="ORF">QE152_g6406</name>
</gene>
<proteinExistence type="predicted"/>
<evidence type="ECO:0000313" key="2">
    <source>
        <dbReference type="Proteomes" id="UP001458880"/>
    </source>
</evidence>
<dbReference type="AlphaFoldDB" id="A0AAW1MJ43"/>
<protein>
    <submittedName>
        <fullName evidence="1">Uncharacterized protein</fullName>
    </submittedName>
</protein>
<dbReference type="Proteomes" id="UP001458880">
    <property type="component" value="Unassembled WGS sequence"/>
</dbReference>
<sequence length="148" mass="17677">MTFWSQVRRTADKRTMMMRNLSRLMANIAGPSANKRWILVVTVQSVLLYSAELWADTLKKESYRRRLIQVQGRTALWVASAYRIPVTFLAKERRRLYFRKKNGEAKSIVSEERARTITEWQTTWQEEGRGRWTNRLIQHLKPKKEHEP</sequence>
<keyword evidence="2" id="KW-1185">Reference proteome</keyword>
<accession>A0AAW1MJ43</accession>
<organism evidence="1 2">
    <name type="scientific">Popillia japonica</name>
    <name type="common">Japanese beetle</name>
    <dbReference type="NCBI Taxonomy" id="7064"/>
    <lineage>
        <taxon>Eukaryota</taxon>
        <taxon>Metazoa</taxon>
        <taxon>Ecdysozoa</taxon>
        <taxon>Arthropoda</taxon>
        <taxon>Hexapoda</taxon>
        <taxon>Insecta</taxon>
        <taxon>Pterygota</taxon>
        <taxon>Neoptera</taxon>
        <taxon>Endopterygota</taxon>
        <taxon>Coleoptera</taxon>
        <taxon>Polyphaga</taxon>
        <taxon>Scarabaeiformia</taxon>
        <taxon>Scarabaeidae</taxon>
        <taxon>Rutelinae</taxon>
        <taxon>Popillia</taxon>
    </lineage>
</organism>
<name>A0AAW1MJ43_POPJA</name>
<reference evidence="1 2" key="1">
    <citation type="journal article" date="2024" name="BMC Genomics">
        <title>De novo assembly and annotation of Popillia japonica's genome with initial clues to its potential as an invasive pest.</title>
        <authorList>
            <person name="Cucini C."/>
            <person name="Boschi S."/>
            <person name="Funari R."/>
            <person name="Cardaioli E."/>
            <person name="Iannotti N."/>
            <person name="Marturano G."/>
            <person name="Paoli F."/>
            <person name="Bruttini M."/>
            <person name="Carapelli A."/>
            <person name="Frati F."/>
            <person name="Nardi F."/>
        </authorList>
    </citation>
    <scope>NUCLEOTIDE SEQUENCE [LARGE SCALE GENOMIC DNA]</scope>
    <source>
        <strain evidence="1">DMR45628</strain>
    </source>
</reference>